<dbReference type="Proteomes" id="UP000053342">
    <property type="component" value="Unassembled WGS sequence"/>
</dbReference>
<dbReference type="HOGENOM" id="CLU_019706_0_0_1"/>
<evidence type="ECO:0000259" key="2">
    <source>
        <dbReference type="Pfam" id="PF00144"/>
    </source>
</evidence>
<dbReference type="PANTHER" id="PTHR22935">
    <property type="entry name" value="PENICILLIN-BINDING PROTEIN"/>
    <property type="match status" value="1"/>
</dbReference>
<reference evidence="4 5" key="1">
    <citation type="submission" date="2015-01" db="EMBL/GenBank/DDBJ databases">
        <title>The Genome Sequence of Exophiala oligosperma CBS72588.</title>
        <authorList>
            <consortium name="The Broad Institute Genomics Platform"/>
            <person name="Cuomo C."/>
            <person name="de Hoog S."/>
            <person name="Gorbushina A."/>
            <person name="Stielow B."/>
            <person name="Teixiera M."/>
            <person name="Abouelleil A."/>
            <person name="Chapman S.B."/>
            <person name="Priest M."/>
            <person name="Young S.K."/>
            <person name="Wortman J."/>
            <person name="Nusbaum C."/>
            <person name="Birren B."/>
        </authorList>
    </citation>
    <scope>NUCLEOTIDE SEQUENCE [LARGE SCALE GENOMIC DNA]</scope>
    <source>
        <strain evidence="4 5">CBS 72588</strain>
    </source>
</reference>
<dbReference type="VEuPathDB" id="FungiDB:PV06_07629"/>
<dbReference type="AlphaFoldDB" id="A0A0D2BSK1"/>
<proteinExistence type="predicted"/>
<keyword evidence="5" id="KW-1185">Reference proteome</keyword>
<feature type="domain" description="Beta-lactamase-related" evidence="2">
    <location>
        <begin position="106"/>
        <end position="429"/>
    </location>
</feature>
<organism evidence="4 5">
    <name type="scientific">Exophiala oligosperma</name>
    <dbReference type="NCBI Taxonomy" id="215243"/>
    <lineage>
        <taxon>Eukaryota</taxon>
        <taxon>Fungi</taxon>
        <taxon>Dikarya</taxon>
        <taxon>Ascomycota</taxon>
        <taxon>Pezizomycotina</taxon>
        <taxon>Eurotiomycetes</taxon>
        <taxon>Chaetothyriomycetidae</taxon>
        <taxon>Chaetothyriales</taxon>
        <taxon>Herpotrichiellaceae</taxon>
        <taxon>Exophiala</taxon>
    </lineage>
</organism>
<dbReference type="SUPFAM" id="SSF56601">
    <property type="entry name" value="beta-lactamase/transpeptidase-like"/>
    <property type="match status" value="1"/>
</dbReference>
<evidence type="ECO:0000313" key="4">
    <source>
        <dbReference type="EMBL" id="KIW40427.1"/>
    </source>
</evidence>
<feature type="chain" id="PRO_5002239192" evidence="1">
    <location>
        <begin position="21"/>
        <end position="590"/>
    </location>
</feature>
<keyword evidence="1" id="KW-0732">Signal</keyword>
<protein>
    <submittedName>
        <fullName evidence="4">Uncharacterized protein</fullName>
    </submittedName>
</protein>
<dbReference type="Pfam" id="PF00144">
    <property type="entry name" value="Beta-lactamase"/>
    <property type="match status" value="1"/>
</dbReference>
<dbReference type="Pfam" id="PF26335">
    <property type="entry name" value="ARB_00930_C"/>
    <property type="match status" value="1"/>
</dbReference>
<dbReference type="InterPro" id="IPR058664">
    <property type="entry name" value="ARB_00930-like_C"/>
</dbReference>
<dbReference type="InterPro" id="IPR001466">
    <property type="entry name" value="Beta-lactam-related"/>
</dbReference>
<evidence type="ECO:0000256" key="1">
    <source>
        <dbReference type="SAM" id="SignalP"/>
    </source>
</evidence>
<sequence>MGQATTNIFLWTGLAVGALAQFSQKIDLAALGPVYQPAANHSFQAFATAKQQATDAINQVIATGNNTYGVLDNQGTSFSASVFDLTSNEYLFEFHFEAPGLNGSLTKGKLTENTIYRTGSLGKLLTIYNWLVDIGDEVYLDPITKYLPELEAAVKSYKNPLLSTNWSEVTVGSLASQISGMGRDFHLGDLAIQSFQSPPVSDTVDKDGYPPLGNESIIECNSYGDSLPSCTRAQFLRGVIEHPPVFPSYTTPSYSNLAYAILGLAYENITGKSISDGMRELYNDRLGMTSTTPTAPPNGSDAIIPRNDSYAVFTYDIGIQRPAGGQYITTKDLKTWGQAILSNKLLPGFVTRRWMKPTTFTSQWESAVGAPWEIYRYTIPADTIINASRIVDAYTKSGDIGVYSTVFGLVPDYNLGFTVLTAGDNPNSQVPPVRGPLVDIFYKAAEAAAKEQAKRAFTGTFKSSDRNSSITLVVDGGAGVKVEQWTSNGTDFLTQEYLKSYHDFRLFPTELSTEADGLTYYKYHLDSFVNPNGEPFTGDPWAEYNDYWIQIDSNIYDNLSTDAFVIGFDKDGIVQSVASQALRTTMVRSS</sequence>
<gene>
    <name evidence="4" type="ORF">PV06_07629</name>
</gene>
<dbReference type="InterPro" id="IPR051478">
    <property type="entry name" value="Beta-lactamase-like_AB/R"/>
</dbReference>
<dbReference type="RefSeq" id="XP_016260643.1">
    <property type="nucleotide sequence ID" value="XM_016408889.1"/>
</dbReference>
<evidence type="ECO:0000313" key="5">
    <source>
        <dbReference type="Proteomes" id="UP000053342"/>
    </source>
</evidence>
<name>A0A0D2BSK1_9EURO</name>
<dbReference type="InterPro" id="IPR012338">
    <property type="entry name" value="Beta-lactam/transpept-like"/>
</dbReference>
<dbReference type="STRING" id="215243.A0A0D2BSK1"/>
<dbReference type="OrthoDB" id="10250282at2759"/>
<dbReference type="EMBL" id="KN847338">
    <property type="protein sequence ID" value="KIW40427.1"/>
    <property type="molecule type" value="Genomic_DNA"/>
</dbReference>
<dbReference type="PANTHER" id="PTHR22935:SF97">
    <property type="entry name" value="BETA-LACTAMASE-RELATED DOMAIN-CONTAINING PROTEIN"/>
    <property type="match status" value="1"/>
</dbReference>
<accession>A0A0D2BSK1</accession>
<feature type="domain" description="Beta-lactamase-like ARB-00930-like C-terminal" evidence="3">
    <location>
        <begin position="449"/>
        <end position="589"/>
    </location>
</feature>
<dbReference type="Gene3D" id="3.40.710.10">
    <property type="entry name" value="DD-peptidase/beta-lactamase superfamily"/>
    <property type="match status" value="1"/>
</dbReference>
<evidence type="ECO:0000259" key="3">
    <source>
        <dbReference type="Pfam" id="PF26335"/>
    </source>
</evidence>
<feature type="signal peptide" evidence="1">
    <location>
        <begin position="1"/>
        <end position="20"/>
    </location>
</feature>
<dbReference type="GeneID" id="27359703"/>